<protein>
    <submittedName>
        <fullName evidence="2">Uncharacterized protein</fullName>
    </submittedName>
</protein>
<reference evidence="2 3" key="1">
    <citation type="submission" date="2022-01" db="EMBL/GenBank/DDBJ databases">
        <title>Novel bile acid biosynthetic pathways are enriched in the microbiome of centenarians.</title>
        <authorList>
            <person name="Sato Y."/>
            <person name="Atarashi K."/>
            <person name="Plichta R.D."/>
            <person name="Arai Y."/>
            <person name="Sasajima S."/>
            <person name="Kearney M.S."/>
            <person name="Suda W."/>
            <person name="Takeshita K."/>
            <person name="Sasaki T."/>
            <person name="Okamoto S."/>
            <person name="Skelly N.A."/>
            <person name="Okamura Y."/>
            <person name="Vlamakis H."/>
            <person name="Li Y."/>
            <person name="Tanoue T."/>
            <person name="Takei H."/>
            <person name="Nittono H."/>
            <person name="Narushima S."/>
            <person name="Irie J."/>
            <person name="Itoh H."/>
            <person name="Moriya K."/>
            <person name="Sugiura Y."/>
            <person name="Suematsu M."/>
            <person name="Moritoki N."/>
            <person name="Shibata S."/>
            <person name="Littman R.D."/>
            <person name="Fischbach A.M."/>
            <person name="Uwamino Y."/>
            <person name="Inoue T."/>
            <person name="Honda A."/>
            <person name="Hattori M."/>
            <person name="Murai T."/>
            <person name="Xavier J.R."/>
            <person name="Hirose N."/>
            <person name="Honda K."/>
        </authorList>
    </citation>
    <scope>NUCLEOTIDE SEQUENCE [LARGE SCALE GENOMIC DNA]</scope>
    <source>
        <strain evidence="2 3">CE91-St30</strain>
    </source>
</reference>
<dbReference type="Proteomes" id="UP001320544">
    <property type="component" value="Chromosome"/>
</dbReference>
<evidence type="ECO:0000256" key="1">
    <source>
        <dbReference type="SAM" id="Phobius"/>
    </source>
</evidence>
<evidence type="ECO:0000313" key="3">
    <source>
        <dbReference type="Proteomes" id="UP001320544"/>
    </source>
</evidence>
<evidence type="ECO:0000313" key="2">
    <source>
        <dbReference type="EMBL" id="BDE95516.1"/>
    </source>
</evidence>
<name>A0ABN6MGS3_9ACTN</name>
<sequence length="146" mass="16371">MPDFVRVIIVIAILGVLAVLVYKGKLGAAKGSESQAKDGVVDEKRAKKYGPVDKAYLLASDGKNMVTFEVHYQSGKSATEIVKVYTPRYETLKESEPQRESLRTKRGNIIEITYEDGRVVDCKCSWMSFEATQLRQEMFSKKPSAE</sequence>
<gene>
    <name evidence="2" type="ORF">CE91St30_08490</name>
</gene>
<accession>A0ABN6MGS3</accession>
<organism evidence="2 3">
    <name type="scientific">Raoultibacter timonensis</name>
    <dbReference type="NCBI Taxonomy" id="1907662"/>
    <lineage>
        <taxon>Bacteria</taxon>
        <taxon>Bacillati</taxon>
        <taxon>Actinomycetota</taxon>
        <taxon>Coriobacteriia</taxon>
        <taxon>Eggerthellales</taxon>
        <taxon>Eggerthellaceae</taxon>
        <taxon>Raoultibacter</taxon>
    </lineage>
</organism>
<keyword evidence="1" id="KW-0472">Membrane</keyword>
<feature type="transmembrane region" description="Helical" evidence="1">
    <location>
        <begin position="6"/>
        <end position="22"/>
    </location>
</feature>
<keyword evidence="3" id="KW-1185">Reference proteome</keyword>
<dbReference type="EMBL" id="AP025564">
    <property type="protein sequence ID" value="BDE95516.1"/>
    <property type="molecule type" value="Genomic_DNA"/>
</dbReference>
<keyword evidence="1" id="KW-1133">Transmembrane helix</keyword>
<proteinExistence type="predicted"/>
<keyword evidence="1" id="KW-0812">Transmembrane</keyword>
<dbReference type="RefSeq" id="WP_102378857.1">
    <property type="nucleotide sequence ID" value="NZ_AP025564.1"/>
</dbReference>